<dbReference type="GO" id="GO:0005524">
    <property type="term" value="F:ATP binding"/>
    <property type="evidence" value="ECO:0007669"/>
    <property type="project" value="UniProtKB-KW"/>
</dbReference>
<name>A0A4R5QE99_9PROT</name>
<sequence length="442" mass="47817">MLVRLLRDLFQRRALLPSVRAEQPVPDVTVHEGKVDQHRKPNDQRQRLANAFTPTRPLAHSQTDSSRRLSGKDQASFIGREIERESIIRALTEDRSHVAIFGDRGRGKTSLANHAVAQRELADFIVARYVCSATSNFDTIMRGLLRDLAVSLAHGSSAVSGNNGRILESMPPNALRPNDVLNLCSRLRDVRILLMVDEFDRVTDKDTRTAVADTIKHLSDRAFSILFMIIGASGSPEALLGRHLSIQRCVTRVALPLLTQAQVEHLVERGAAQAGLEFSAAARTCIAELARGVPYMAQLLSLRAGQAALGNGRVTILGGDLLAAIEAAAIEADPRILILYARVTDAERDTAALAALRAAAAGPQDGLGRFRVVPDGPSIRVAGLQVEPAAWHRVLSLGAIEAVHDEGPDLFTFTEAMLPHLVLLRALLARQAAAEPASPRGL</sequence>
<dbReference type="OrthoDB" id="7209686at2"/>
<dbReference type="Gene3D" id="3.40.50.300">
    <property type="entry name" value="P-loop containing nucleotide triphosphate hydrolases"/>
    <property type="match status" value="1"/>
</dbReference>
<comment type="caution">
    <text evidence="3">The sequence shown here is derived from an EMBL/GenBank/DDBJ whole genome shotgun (WGS) entry which is preliminary data.</text>
</comment>
<feature type="compositionally biased region" description="Basic and acidic residues" evidence="1">
    <location>
        <begin position="29"/>
        <end position="46"/>
    </location>
</feature>
<dbReference type="PANTHER" id="PTHR34301:SF8">
    <property type="entry name" value="ATPASE DOMAIN-CONTAINING PROTEIN"/>
    <property type="match status" value="1"/>
</dbReference>
<feature type="region of interest" description="Disordered" evidence="1">
    <location>
        <begin position="28"/>
        <end position="73"/>
    </location>
</feature>
<keyword evidence="3" id="KW-0547">Nucleotide-binding</keyword>
<dbReference type="PANTHER" id="PTHR34301">
    <property type="entry name" value="DNA-BINDING PROTEIN-RELATED"/>
    <property type="match status" value="1"/>
</dbReference>
<evidence type="ECO:0000313" key="3">
    <source>
        <dbReference type="EMBL" id="TDH60988.1"/>
    </source>
</evidence>
<gene>
    <name evidence="3" type="ORF">E2C06_19240</name>
</gene>
<evidence type="ECO:0000256" key="1">
    <source>
        <dbReference type="SAM" id="MobiDB-lite"/>
    </source>
</evidence>
<evidence type="ECO:0000313" key="4">
    <source>
        <dbReference type="Proteomes" id="UP000295096"/>
    </source>
</evidence>
<reference evidence="3 4" key="1">
    <citation type="journal article" date="2016" name="J. Microbiol.">
        <title>Dankookia rubra gen. nov., sp. nov., an alphaproteobacterium isolated from sediment of a shallow stream.</title>
        <authorList>
            <person name="Kim W.H."/>
            <person name="Kim D.H."/>
            <person name="Kang K."/>
            <person name="Ahn T.Y."/>
        </authorList>
    </citation>
    <scope>NUCLEOTIDE SEQUENCE [LARGE SCALE GENOMIC DNA]</scope>
    <source>
        <strain evidence="3 4">JCM30602</strain>
    </source>
</reference>
<protein>
    <submittedName>
        <fullName evidence="3">ATP-binding protein</fullName>
    </submittedName>
</protein>
<dbReference type="EMBL" id="SMSJ01000028">
    <property type="protein sequence ID" value="TDH60988.1"/>
    <property type="molecule type" value="Genomic_DNA"/>
</dbReference>
<keyword evidence="4" id="KW-1185">Reference proteome</keyword>
<dbReference type="AlphaFoldDB" id="A0A4R5QE99"/>
<dbReference type="InterPro" id="IPR049945">
    <property type="entry name" value="AAA_22"/>
</dbReference>
<dbReference type="Proteomes" id="UP000295096">
    <property type="component" value="Unassembled WGS sequence"/>
</dbReference>
<dbReference type="GO" id="GO:0016887">
    <property type="term" value="F:ATP hydrolysis activity"/>
    <property type="evidence" value="ECO:0007669"/>
    <property type="project" value="InterPro"/>
</dbReference>
<dbReference type="Pfam" id="PF13401">
    <property type="entry name" value="AAA_22"/>
    <property type="match status" value="1"/>
</dbReference>
<proteinExistence type="predicted"/>
<accession>A0A4R5QE99</accession>
<dbReference type="RefSeq" id="WP_133290235.1">
    <property type="nucleotide sequence ID" value="NZ_SMSJ01000028.1"/>
</dbReference>
<dbReference type="InterPro" id="IPR027417">
    <property type="entry name" value="P-loop_NTPase"/>
</dbReference>
<organism evidence="3 4">
    <name type="scientific">Dankookia rubra</name>
    <dbReference type="NCBI Taxonomy" id="1442381"/>
    <lineage>
        <taxon>Bacteria</taxon>
        <taxon>Pseudomonadati</taxon>
        <taxon>Pseudomonadota</taxon>
        <taxon>Alphaproteobacteria</taxon>
        <taxon>Acetobacterales</taxon>
        <taxon>Roseomonadaceae</taxon>
        <taxon>Dankookia</taxon>
    </lineage>
</organism>
<dbReference type="SUPFAM" id="SSF52540">
    <property type="entry name" value="P-loop containing nucleoside triphosphate hydrolases"/>
    <property type="match status" value="1"/>
</dbReference>
<evidence type="ECO:0000259" key="2">
    <source>
        <dbReference type="Pfam" id="PF13401"/>
    </source>
</evidence>
<feature type="domain" description="ORC1/DEAH AAA+ ATPase" evidence="2">
    <location>
        <begin position="94"/>
        <end position="229"/>
    </location>
</feature>
<keyword evidence="3" id="KW-0067">ATP-binding</keyword>